<organism evidence="1 2">
    <name type="scientific">Panagrolaimus sp. PS1159</name>
    <dbReference type="NCBI Taxonomy" id="55785"/>
    <lineage>
        <taxon>Eukaryota</taxon>
        <taxon>Metazoa</taxon>
        <taxon>Ecdysozoa</taxon>
        <taxon>Nematoda</taxon>
        <taxon>Chromadorea</taxon>
        <taxon>Rhabditida</taxon>
        <taxon>Tylenchina</taxon>
        <taxon>Panagrolaimomorpha</taxon>
        <taxon>Panagrolaimoidea</taxon>
        <taxon>Panagrolaimidae</taxon>
        <taxon>Panagrolaimus</taxon>
    </lineage>
</organism>
<accession>A0AC35GPL6</accession>
<evidence type="ECO:0000313" key="1">
    <source>
        <dbReference type="Proteomes" id="UP000887580"/>
    </source>
</evidence>
<sequence length="521" mass="60269">MSTKDDKYSFIEQSFTASENQYYNLNLNHGKKCPILIPVGNYKEKEKLWNKSSETSTFTTLKEDNDDLKIRWKNENISNTINKSTLSLHISANENTTEAAASDLFGDDKTDGLKKEKFGSIKTSKQCFADSLKSRNPFEFPRQQDGDRSADPEVMGFRASQRMQNPNQGSSSSYQSQPVTKEHIRHYMKIIFDKNPDVTGEEMEKEIAATYPLDAPSLSTCLRWIKHFKSGEQTVELKDHERSGRPQKLDDTELHDFVLANPNMTVKMFAEHFGCATGTISNHLSKLGIVHKFGRWIPHRLTPANIARRLEVSTDLLNRNNQGELNLDNILTTNEKWVVYDNVIRRRQWVERGSSAPPTPRPEIHQKKLMLCLFWDTEGPVHFEFVPDGHTVDKYYYRRMLDRVQQALNEKRGAGREVFFLQDNAPAHRAKITKEKIEELGWTLLPHPPYSPCLSPSDFYAFLSLSNWLNGKTFENDDQLRQSIQEWIDEKPSGFWVRGFTKLPQRWQKCIDAEGNYFEDD</sequence>
<protein>
    <submittedName>
        <fullName evidence="2">Transposase</fullName>
    </submittedName>
</protein>
<proteinExistence type="predicted"/>
<dbReference type="WBParaSite" id="PS1159_v2.g7505.t1">
    <property type="protein sequence ID" value="PS1159_v2.g7505.t1"/>
    <property type="gene ID" value="PS1159_v2.g7505"/>
</dbReference>
<name>A0AC35GPL6_9BILA</name>
<dbReference type="Proteomes" id="UP000887580">
    <property type="component" value="Unplaced"/>
</dbReference>
<reference evidence="2" key="1">
    <citation type="submission" date="2022-11" db="UniProtKB">
        <authorList>
            <consortium name="WormBaseParasite"/>
        </authorList>
    </citation>
    <scope>IDENTIFICATION</scope>
</reference>
<evidence type="ECO:0000313" key="2">
    <source>
        <dbReference type="WBParaSite" id="PS1159_v2.g7505.t1"/>
    </source>
</evidence>